<sequence length="173" mass="20855">MLQGGNTSTMSKEVIILIVAWFITINMLVLLVPKNKIREAQVIFLFKQLLSWLLGLIVAQYKLIEYPVRLFSYANKASFTFEFFIFPALCVVFVLYYPERKSHTRQFMYYLYFCTAITTLEIFLEKYTNVIGYIHWAWYLTWITLFLTFYASRKYYVWFFRLKPKEKVADLEK</sequence>
<feature type="transmembrane region" description="Helical" evidence="1">
    <location>
        <begin position="44"/>
        <end position="64"/>
    </location>
</feature>
<gene>
    <name evidence="2" type="ordered locus">Amet_4410</name>
</gene>
<evidence type="ECO:0000313" key="2">
    <source>
        <dbReference type="EMBL" id="ABR50483.1"/>
    </source>
</evidence>
<accession>A6TWB5</accession>
<organism evidence="2 3">
    <name type="scientific">Alkaliphilus metalliredigens (strain QYMF)</name>
    <dbReference type="NCBI Taxonomy" id="293826"/>
    <lineage>
        <taxon>Bacteria</taxon>
        <taxon>Bacillati</taxon>
        <taxon>Bacillota</taxon>
        <taxon>Clostridia</taxon>
        <taxon>Peptostreptococcales</taxon>
        <taxon>Natronincolaceae</taxon>
        <taxon>Alkaliphilus</taxon>
    </lineage>
</organism>
<keyword evidence="1" id="KW-1133">Transmembrane helix</keyword>
<dbReference type="HOGENOM" id="CLU_119466_2_0_9"/>
<dbReference type="NCBIfam" id="NF041644">
    <property type="entry name" value="CBO0543_fam"/>
    <property type="match status" value="1"/>
</dbReference>
<dbReference type="EMBL" id="CP000724">
    <property type="protein sequence ID" value="ABR50483.1"/>
    <property type="molecule type" value="Genomic_DNA"/>
</dbReference>
<keyword evidence="1" id="KW-0812">Transmembrane</keyword>
<name>A6TWB5_ALKMQ</name>
<feature type="transmembrane region" description="Helical" evidence="1">
    <location>
        <begin position="107"/>
        <end position="124"/>
    </location>
</feature>
<dbReference type="AlphaFoldDB" id="A6TWB5"/>
<proteinExistence type="predicted"/>
<evidence type="ECO:0000256" key="1">
    <source>
        <dbReference type="SAM" id="Phobius"/>
    </source>
</evidence>
<feature type="transmembrane region" description="Helical" evidence="1">
    <location>
        <begin position="76"/>
        <end position="95"/>
    </location>
</feature>
<protein>
    <submittedName>
        <fullName evidence="2">Uncharacterized protein</fullName>
    </submittedName>
</protein>
<dbReference type="InterPro" id="IPR048147">
    <property type="entry name" value="CBO0543-like"/>
</dbReference>
<reference evidence="3" key="1">
    <citation type="journal article" date="2016" name="Genome Announc.">
        <title>Complete genome sequence of Alkaliphilus metalliredigens strain QYMF, an alkaliphilic and metal-reducing bacterium isolated from borax-contaminated leachate ponds.</title>
        <authorList>
            <person name="Hwang C."/>
            <person name="Copeland A."/>
            <person name="Lucas S."/>
            <person name="Lapidus A."/>
            <person name="Barry K."/>
            <person name="Detter J.C."/>
            <person name="Glavina Del Rio T."/>
            <person name="Hammon N."/>
            <person name="Israni S."/>
            <person name="Dalin E."/>
            <person name="Tice H."/>
            <person name="Pitluck S."/>
            <person name="Chertkov O."/>
            <person name="Brettin T."/>
            <person name="Bruce D."/>
            <person name="Han C."/>
            <person name="Schmutz J."/>
            <person name="Larimer F."/>
            <person name="Land M.L."/>
            <person name="Hauser L."/>
            <person name="Kyrpides N."/>
            <person name="Mikhailova N."/>
            <person name="Ye Q."/>
            <person name="Zhou J."/>
            <person name="Richardson P."/>
            <person name="Fields M.W."/>
        </authorList>
    </citation>
    <scope>NUCLEOTIDE SEQUENCE [LARGE SCALE GENOMIC DNA]</scope>
    <source>
        <strain evidence="3">QYMF</strain>
    </source>
</reference>
<dbReference type="eggNOG" id="ENOG5031PEA">
    <property type="taxonomic scope" value="Bacteria"/>
</dbReference>
<dbReference type="Proteomes" id="UP000001572">
    <property type="component" value="Chromosome"/>
</dbReference>
<keyword evidence="3" id="KW-1185">Reference proteome</keyword>
<feature type="transmembrane region" description="Helical" evidence="1">
    <location>
        <begin position="14"/>
        <end position="32"/>
    </location>
</feature>
<evidence type="ECO:0000313" key="3">
    <source>
        <dbReference type="Proteomes" id="UP000001572"/>
    </source>
</evidence>
<dbReference type="KEGG" id="amt:Amet_4410"/>
<feature type="transmembrane region" description="Helical" evidence="1">
    <location>
        <begin position="130"/>
        <end position="151"/>
    </location>
</feature>
<keyword evidence="1" id="KW-0472">Membrane</keyword>